<comment type="caution">
    <text evidence="3">The sequence shown here is derived from an EMBL/GenBank/DDBJ whole genome shotgun (WGS) entry which is preliminary data.</text>
</comment>
<feature type="region of interest" description="Disordered" evidence="1">
    <location>
        <begin position="1"/>
        <end position="42"/>
    </location>
</feature>
<keyword evidence="2" id="KW-0472">Membrane</keyword>
<keyword evidence="2" id="KW-1133">Transmembrane helix</keyword>
<keyword evidence="4" id="KW-1185">Reference proteome</keyword>
<dbReference type="RefSeq" id="WP_142258045.1">
    <property type="nucleotide sequence ID" value="NZ_BMPV01000004.1"/>
</dbReference>
<evidence type="ECO:0000313" key="3">
    <source>
        <dbReference type="EMBL" id="TQM73778.1"/>
    </source>
</evidence>
<evidence type="ECO:0000313" key="4">
    <source>
        <dbReference type="Proteomes" id="UP000319213"/>
    </source>
</evidence>
<feature type="compositionally biased region" description="Basic and acidic residues" evidence="1">
    <location>
        <begin position="28"/>
        <end position="37"/>
    </location>
</feature>
<keyword evidence="2" id="KW-0812">Transmembrane</keyword>
<evidence type="ECO:0000256" key="2">
    <source>
        <dbReference type="SAM" id="Phobius"/>
    </source>
</evidence>
<proteinExistence type="predicted"/>
<reference evidence="3 4" key="1">
    <citation type="submission" date="2019-06" db="EMBL/GenBank/DDBJ databases">
        <title>Sequencing the genomes of 1000 actinobacteria strains.</title>
        <authorList>
            <person name="Klenk H.-P."/>
        </authorList>
    </citation>
    <scope>NUCLEOTIDE SEQUENCE [LARGE SCALE GENOMIC DNA]</scope>
    <source>
        <strain evidence="3 4">DSM 43186</strain>
    </source>
</reference>
<dbReference type="OrthoDB" id="3386555at2"/>
<dbReference type="Proteomes" id="UP000319213">
    <property type="component" value="Unassembled WGS sequence"/>
</dbReference>
<evidence type="ECO:0000256" key="1">
    <source>
        <dbReference type="SAM" id="MobiDB-lite"/>
    </source>
</evidence>
<feature type="transmembrane region" description="Helical" evidence="2">
    <location>
        <begin position="73"/>
        <end position="97"/>
    </location>
</feature>
<dbReference type="EMBL" id="VFPQ01000001">
    <property type="protein sequence ID" value="TQM73778.1"/>
    <property type="molecule type" value="Genomic_DNA"/>
</dbReference>
<protein>
    <submittedName>
        <fullName evidence="3">Uncharacterized protein</fullName>
    </submittedName>
</protein>
<organism evidence="3 4">
    <name type="scientific">Thermopolyspora flexuosa</name>
    <dbReference type="NCBI Taxonomy" id="103836"/>
    <lineage>
        <taxon>Bacteria</taxon>
        <taxon>Bacillati</taxon>
        <taxon>Actinomycetota</taxon>
        <taxon>Actinomycetes</taxon>
        <taxon>Streptosporangiales</taxon>
        <taxon>Streptosporangiaceae</taxon>
        <taxon>Thermopolyspora</taxon>
    </lineage>
</organism>
<sequence length="306" mass="33292">MKPEGAKGRRGAPWPVRGSGTRAPNLVPDRRGRDRPAGGRAWTAGLRRGEAARAAQAAREREELERGMRRRGLFLALIGVILVVAATNVLLGTLGLLRETRSRPLTAAERAEYVRQDVARRWHTWPATRIFPSEVEYTGLGRTQRVARRVGIAPETSCRGGLDSPVAGVLEEYGCRTLLRATYVDQSAAYAITVGVAVLRDEEARAEAATRLPVDDRVGVRPVAFPGTVTENFGAAQRQRTGWVATGPYIVFTTSGYTDGRTREAVPPEEILHSELWPVAQTIGGQIARALGRPPDVPRCTQGNVC</sequence>
<gene>
    <name evidence="3" type="ORF">FHX40_0431</name>
</gene>
<accession>A0A543IT79</accession>
<name>A0A543IT79_9ACTN</name>
<dbReference type="AlphaFoldDB" id="A0A543IT79"/>